<gene>
    <name evidence="3" type="ORF">PUN28_006556</name>
</gene>
<sequence>MKNVYLKMHILILQCHFVAQSRSYYPNVKSASSRTTPRRAPRRGHRIGFPSREKVNAVRRERCIAKSNGSFLEKQKKKKGIARD</sequence>
<feature type="chain" id="PRO_5043576293" description="Secreted protein" evidence="2">
    <location>
        <begin position="24"/>
        <end position="84"/>
    </location>
</feature>
<proteinExistence type="predicted"/>
<evidence type="ECO:0000256" key="1">
    <source>
        <dbReference type="SAM" id="MobiDB-lite"/>
    </source>
</evidence>
<evidence type="ECO:0000313" key="3">
    <source>
        <dbReference type="EMBL" id="KAL0124778.1"/>
    </source>
</evidence>
<dbReference type="Proteomes" id="UP001430953">
    <property type="component" value="Unassembled WGS sequence"/>
</dbReference>
<feature type="signal peptide" evidence="2">
    <location>
        <begin position="1"/>
        <end position="23"/>
    </location>
</feature>
<reference evidence="3 4" key="1">
    <citation type="submission" date="2023-03" db="EMBL/GenBank/DDBJ databases">
        <title>High recombination rates correlate with genetic variation in Cardiocondyla obscurior ants.</title>
        <authorList>
            <person name="Errbii M."/>
        </authorList>
    </citation>
    <scope>NUCLEOTIDE SEQUENCE [LARGE SCALE GENOMIC DNA]</scope>
    <source>
        <strain evidence="3">Alpha-2009</strain>
        <tissue evidence="3">Whole body</tissue>
    </source>
</reference>
<organism evidence="3 4">
    <name type="scientific">Cardiocondyla obscurior</name>
    <dbReference type="NCBI Taxonomy" id="286306"/>
    <lineage>
        <taxon>Eukaryota</taxon>
        <taxon>Metazoa</taxon>
        <taxon>Ecdysozoa</taxon>
        <taxon>Arthropoda</taxon>
        <taxon>Hexapoda</taxon>
        <taxon>Insecta</taxon>
        <taxon>Pterygota</taxon>
        <taxon>Neoptera</taxon>
        <taxon>Endopterygota</taxon>
        <taxon>Hymenoptera</taxon>
        <taxon>Apocrita</taxon>
        <taxon>Aculeata</taxon>
        <taxon>Formicoidea</taxon>
        <taxon>Formicidae</taxon>
        <taxon>Myrmicinae</taxon>
        <taxon>Cardiocondyla</taxon>
    </lineage>
</organism>
<comment type="caution">
    <text evidence="3">The sequence shown here is derived from an EMBL/GenBank/DDBJ whole genome shotgun (WGS) entry which is preliminary data.</text>
</comment>
<keyword evidence="4" id="KW-1185">Reference proteome</keyword>
<name>A0AAW2GAV7_9HYME</name>
<keyword evidence="2" id="KW-0732">Signal</keyword>
<accession>A0AAW2GAV7</accession>
<dbReference type="AlphaFoldDB" id="A0AAW2GAV7"/>
<dbReference type="EMBL" id="JADYXP020000005">
    <property type="protein sequence ID" value="KAL0124778.1"/>
    <property type="molecule type" value="Genomic_DNA"/>
</dbReference>
<feature type="compositionally biased region" description="Basic residues" evidence="1">
    <location>
        <begin position="36"/>
        <end position="46"/>
    </location>
</feature>
<evidence type="ECO:0000313" key="4">
    <source>
        <dbReference type="Proteomes" id="UP001430953"/>
    </source>
</evidence>
<feature type="region of interest" description="Disordered" evidence="1">
    <location>
        <begin position="26"/>
        <end position="48"/>
    </location>
</feature>
<protein>
    <recommendedName>
        <fullName evidence="5">Secreted protein</fullName>
    </recommendedName>
</protein>
<evidence type="ECO:0008006" key="5">
    <source>
        <dbReference type="Google" id="ProtNLM"/>
    </source>
</evidence>
<evidence type="ECO:0000256" key="2">
    <source>
        <dbReference type="SAM" id="SignalP"/>
    </source>
</evidence>